<dbReference type="eggNOG" id="COG0582">
    <property type="taxonomic scope" value="Bacteria"/>
</dbReference>
<dbReference type="STRING" id="391037.Sare_3743"/>
<dbReference type="EMBL" id="CP000850">
    <property type="protein sequence ID" value="ABV99587.1"/>
    <property type="molecule type" value="Genomic_DNA"/>
</dbReference>
<dbReference type="InterPro" id="IPR010998">
    <property type="entry name" value="Integrase_recombinase_N"/>
</dbReference>
<evidence type="ECO:0000259" key="3">
    <source>
        <dbReference type="PROSITE" id="PS51898"/>
    </source>
</evidence>
<dbReference type="eggNOG" id="COG4974">
    <property type="taxonomic scope" value="Bacteria"/>
</dbReference>
<dbReference type="SUPFAM" id="SSF56349">
    <property type="entry name" value="DNA breaking-rejoining enzymes"/>
    <property type="match status" value="2"/>
</dbReference>
<sequence length="445" mass="49503">MPRRRYPTISKGSDGWFHAWVTVGTKSNGRPDQRHIKRATVEQVETRIDELLEQARTATVPRGGRGPTVNTWLISTYLETIAPGKIDPTTVQGYRSKVTNYVVPVIGALRMDRVIADNIDAVYTEMRRRGLADATVLQVHRILSRAWKVAARRRVVPRNIMLDVDPPSAKRQEMEPLTEDEAKATLAAAHRRRNSARWSVGFAVGTRQGEALGLRWPHLLVECDDCGATVKLADWWAGQLVQCRGCNSVNVGAVARIWWQLHRRAHEHGCAPQAPWPCGRRRGGNCPNKRLVLRSGEIHVGGGLILKEPKGKSKRTIPIPQELVDSLRAHYEVQNLERMVAEAAYASHGFVFADQLGGPIDPAEDWREWKTLIADAGVRDARVHDGRHTAATLLLAQGVDIRVVQELLGHSSIKVTEGYTHVASKLARDATERMGKRLFGTPGTP</sequence>
<dbReference type="CDD" id="cd01189">
    <property type="entry name" value="INT_ICEBs1_C_like"/>
    <property type="match status" value="1"/>
</dbReference>
<dbReference type="Pfam" id="PF00589">
    <property type="entry name" value="Phage_integrase"/>
    <property type="match status" value="1"/>
</dbReference>
<dbReference type="KEGG" id="saq:Sare_3743"/>
<dbReference type="GO" id="GO:0003677">
    <property type="term" value="F:DNA binding"/>
    <property type="evidence" value="ECO:0007669"/>
    <property type="project" value="UniProtKB-KW"/>
</dbReference>
<dbReference type="Gene3D" id="1.10.150.130">
    <property type="match status" value="1"/>
</dbReference>
<dbReference type="PANTHER" id="PTHR30349:SF91">
    <property type="entry name" value="INTA PROTEIN"/>
    <property type="match status" value="1"/>
</dbReference>
<feature type="domain" description="Tyr recombinase" evidence="3">
    <location>
        <begin position="172"/>
        <end position="432"/>
    </location>
</feature>
<evidence type="ECO:0000256" key="2">
    <source>
        <dbReference type="ARBA" id="ARBA00023172"/>
    </source>
</evidence>
<protein>
    <submittedName>
        <fullName evidence="4">Integrase family protein</fullName>
    </submittedName>
</protein>
<dbReference type="PANTHER" id="PTHR30349">
    <property type="entry name" value="PHAGE INTEGRASE-RELATED"/>
    <property type="match status" value="1"/>
</dbReference>
<name>A8M022_SALAI</name>
<evidence type="ECO:0000256" key="1">
    <source>
        <dbReference type="ARBA" id="ARBA00023125"/>
    </source>
</evidence>
<keyword evidence="2" id="KW-0233">DNA recombination</keyword>
<dbReference type="InterPro" id="IPR002104">
    <property type="entry name" value="Integrase_catalytic"/>
</dbReference>
<evidence type="ECO:0000313" key="5">
    <source>
        <dbReference type="EMBL" id="ABV99587.1"/>
    </source>
</evidence>
<dbReference type="GO" id="GO:0006310">
    <property type="term" value="P:DNA recombination"/>
    <property type="evidence" value="ECO:0007669"/>
    <property type="project" value="UniProtKB-KW"/>
</dbReference>
<dbReference type="KEGG" id="saq:Sare_3794"/>
<accession>A8M022</accession>
<dbReference type="InterPro" id="IPR013762">
    <property type="entry name" value="Integrase-like_cat_sf"/>
</dbReference>
<organism evidence="4">
    <name type="scientific">Salinispora arenicola (strain CNS-205)</name>
    <dbReference type="NCBI Taxonomy" id="391037"/>
    <lineage>
        <taxon>Bacteria</taxon>
        <taxon>Bacillati</taxon>
        <taxon>Actinomycetota</taxon>
        <taxon>Actinomycetes</taxon>
        <taxon>Micromonosporales</taxon>
        <taxon>Micromonosporaceae</taxon>
        <taxon>Salinispora</taxon>
    </lineage>
</organism>
<dbReference type="GO" id="GO:0015074">
    <property type="term" value="P:DNA integration"/>
    <property type="evidence" value="ECO:0007669"/>
    <property type="project" value="InterPro"/>
</dbReference>
<dbReference type="Gene3D" id="1.10.443.10">
    <property type="entry name" value="Intergrase catalytic core"/>
    <property type="match status" value="1"/>
</dbReference>
<reference evidence="4" key="1">
    <citation type="submission" date="2007-10" db="EMBL/GenBank/DDBJ databases">
        <title>Complete sequence of Salinispora arenicola CNS-205.</title>
        <authorList>
            <consortium name="US DOE Joint Genome Institute"/>
            <person name="Copeland A."/>
            <person name="Lucas S."/>
            <person name="Lapidus A."/>
            <person name="Barry K."/>
            <person name="Glavina del Rio T."/>
            <person name="Dalin E."/>
            <person name="Tice H."/>
            <person name="Pitluck S."/>
            <person name="Foster B."/>
            <person name="Schmutz J."/>
            <person name="Larimer F."/>
            <person name="Land M."/>
            <person name="Hauser L."/>
            <person name="Kyrpides N."/>
            <person name="Ivanova N."/>
            <person name="Jensen P.R."/>
            <person name="Moore B.S."/>
            <person name="Penn K."/>
            <person name="Jenkins C."/>
            <person name="Udwary D."/>
            <person name="Xiang L."/>
            <person name="Gontang E."/>
            <person name="Richardson P."/>
        </authorList>
    </citation>
    <scope>NUCLEOTIDE SEQUENCE [LARGE SCALE GENOMIC DNA]</scope>
    <source>
        <strain evidence="4">CNS-205</strain>
    </source>
</reference>
<keyword evidence="1" id="KW-0238">DNA-binding</keyword>
<evidence type="ECO:0000313" key="4">
    <source>
        <dbReference type="EMBL" id="ABV99536.1"/>
    </source>
</evidence>
<proteinExistence type="predicted"/>
<dbReference type="InterPro" id="IPR011010">
    <property type="entry name" value="DNA_brk_join_enz"/>
</dbReference>
<dbReference type="HOGENOM" id="CLU_027562_17_1_11"/>
<dbReference type="AlphaFoldDB" id="A8M022"/>
<dbReference type="PROSITE" id="PS51898">
    <property type="entry name" value="TYR_RECOMBINASE"/>
    <property type="match status" value="1"/>
</dbReference>
<gene>
    <name evidence="4" type="ordered locus">Sare_3743</name>
    <name evidence="5" type="ordered locus">Sare_3794</name>
</gene>
<dbReference type="EMBL" id="CP000850">
    <property type="protein sequence ID" value="ABV99536.1"/>
    <property type="molecule type" value="Genomic_DNA"/>
</dbReference>
<dbReference type="InterPro" id="IPR050090">
    <property type="entry name" value="Tyrosine_recombinase_XerCD"/>
</dbReference>